<gene>
    <name evidence="1" type="ORF">IC610_04420</name>
</gene>
<name>A0ABR8Z8T0_9FLAO</name>
<proteinExistence type="predicted"/>
<dbReference type="EMBL" id="JACYFS010000001">
    <property type="protein sequence ID" value="MBD8081667.1"/>
    <property type="molecule type" value="Genomic_DNA"/>
</dbReference>
<protein>
    <submittedName>
        <fullName evidence="1">GLPGLI family protein</fullName>
    </submittedName>
</protein>
<evidence type="ECO:0000313" key="2">
    <source>
        <dbReference type="Proteomes" id="UP000637299"/>
    </source>
</evidence>
<dbReference type="Proteomes" id="UP000637299">
    <property type="component" value="Unassembled WGS sequence"/>
</dbReference>
<accession>A0ABR8Z8T0</accession>
<organism evidence="1 2">
    <name type="scientific">Chryseobacterium caseinilyticum</name>
    <dbReference type="NCBI Taxonomy" id="2771428"/>
    <lineage>
        <taxon>Bacteria</taxon>
        <taxon>Pseudomonadati</taxon>
        <taxon>Bacteroidota</taxon>
        <taxon>Flavobacteriia</taxon>
        <taxon>Flavobacteriales</taxon>
        <taxon>Weeksellaceae</taxon>
        <taxon>Chryseobacterium group</taxon>
        <taxon>Chryseobacterium</taxon>
    </lineage>
</organism>
<reference evidence="1 2" key="1">
    <citation type="submission" date="2020-09" db="EMBL/GenBank/DDBJ databases">
        <title>Genome seq and assembly of Chryseobacterium sp.</title>
        <authorList>
            <person name="Chhetri G."/>
        </authorList>
    </citation>
    <scope>NUCLEOTIDE SEQUENCE [LARGE SCALE GENOMIC DNA]</scope>
    <source>
        <strain evidence="1 2">GCR10</strain>
    </source>
</reference>
<sequence>MSFKRFLFLCVLTFQSIHSQNKYDNAELKIDYQMTISNDQGNNNGADVRHSYDFTLLCNAVKSIYANNELPNYYEFIRKSRSNRQAPSLDRSMYPKSKSSVYKDGESVVVTLPVGNNLYSFNEPELKWETVSSEKKEILGNLCSKAKAVTDTGKLYYAWYCPKIPVPEGPFRFKGLVGLILEVHNEDRSLIIEATKIEKSNSIIEPIAYINTVHLKEKADFIKKRSEYIDNPNADKFSSPYKAYTLDGKEIKADKRKSLKLNENILLD</sequence>
<comment type="caution">
    <text evidence="1">The sequence shown here is derived from an EMBL/GenBank/DDBJ whole genome shotgun (WGS) entry which is preliminary data.</text>
</comment>
<dbReference type="NCBIfam" id="TIGR01200">
    <property type="entry name" value="GLPGLI"/>
    <property type="match status" value="1"/>
</dbReference>
<evidence type="ECO:0000313" key="1">
    <source>
        <dbReference type="EMBL" id="MBD8081667.1"/>
    </source>
</evidence>
<keyword evidence="2" id="KW-1185">Reference proteome</keyword>
<dbReference type="InterPro" id="IPR005901">
    <property type="entry name" value="GLPGLI"/>
</dbReference>
<dbReference type="RefSeq" id="WP_191735414.1">
    <property type="nucleotide sequence ID" value="NZ_JACYFS010000001.1"/>
</dbReference>
<dbReference type="Pfam" id="PF09697">
    <property type="entry name" value="Porph_ging"/>
    <property type="match status" value="1"/>
</dbReference>